<sequence length="524" mass="59705">MATADYVSPTDITKHIAKLTSVLEYILQYVEGKKEELENRSVENKKLFKKPYLSHEGEYEVKRYETTADKNVMDKNQTNNALALPDQADVCSLTKEQLAEIELIDQVLKKADITWKKHKPISQSIKDNESLSKEWKQILDSEKILTDTTKVDSNTEDSPKNSDIGVISEAALIRVLKGVNIPKAKPVSHRIPQKAASRKNPQIVVKEKQVLNTKPSSVSKALVKKGSKSKKIEKDHSTKILDKSEKNCQNSQTDLIPCSKEQVTVSSKDQTSRGDDDHPTVRSCFTVPTNIKSLWKQKYSLRQNIRKLSQNSSPADSFCTLLETEMESSFPCGKLQVQLLSKQYDDLNKLLQTLDHVCVSNISSPKDILRMKVYIKHIIVKTLELNQQTEKLLEEAQYSQQAQGNICAKMQHKSFISKSEIPFEVWLPPYLYQSSEENWKKLSLDLCYSSVTELNKYWQLSHQLQLKILSAHLLELFANSLMSLLTSSDIPRSDRMIIFRILQGILWHNGEQFPTLLKPRGSTS</sequence>
<name>A0A0L8FPT5_OCTBM</name>
<feature type="region of interest" description="Disordered" evidence="1">
    <location>
        <begin position="259"/>
        <end position="281"/>
    </location>
</feature>
<dbReference type="OrthoDB" id="6150479at2759"/>
<protein>
    <submittedName>
        <fullName evidence="2">Uncharacterized protein</fullName>
    </submittedName>
</protein>
<organism evidence="2">
    <name type="scientific">Octopus bimaculoides</name>
    <name type="common">California two-spotted octopus</name>
    <dbReference type="NCBI Taxonomy" id="37653"/>
    <lineage>
        <taxon>Eukaryota</taxon>
        <taxon>Metazoa</taxon>
        <taxon>Spiralia</taxon>
        <taxon>Lophotrochozoa</taxon>
        <taxon>Mollusca</taxon>
        <taxon>Cephalopoda</taxon>
        <taxon>Coleoidea</taxon>
        <taxon>Octopodiformes</taxon>
        <taxon>Octopoda</taxon>
        <taxon>Incirrata</taxon>
        <taxon>Octopodidae</taxon>
        <taxon>Octopus</taxon>
    </lineage>
</organism>
<evidence type="ECO:0000313" key="2">
    <source>
        <dbReference type="EMBL" id="KOF66420.1"/>
    </source>
</evidence>
<dbReference type="EMBL" id="KQ428130">
    <property type="protein sequence ID" value="KOF66420.1"/>
    <property type="molecule type" value="Genomic_DNA"/>
</dbReference>
<reference evidence="2" key="1">
    <citation type="submission" date="2015-07" db="EMBL/GenBank/DDBJ databases">
        <title>MeaNS - Measles Nucleotide Surveillance Program.</title>
        <authorList>
            <person name="Tran T."/>
            <person name="Druce J."/>
        </authorList>
    </citation>
    <scope>NUCLEOTIDE SEQUENCE</scope>
    <source>
        <strain evidence="2">UCB-OBI-ISO-001</strain>
        <tissue evidence="2">Gonad</tissue>
    </source>
</reference>
<accession>A0A0L8FPT5</accession>
<feature type="compositionally biased region" description="Basic and acidic residues" evidence="1">
    <location>
        <begin position="270"/>
        <end position="280"/>
    </location>
</feature>
<evidence type="ECO:0000256" key="1">
    <source>
        <dbReference type="SAM" id="MobiDB-lite"/>
    </source>
</evidence>
<gene>
    <name evidence="2" type="ORF">OCBIM_22012364mg</name>
</gene>
<proteinExistence type="predicted"/>
<dbReference type="AlphaFoldDB" id="A0A0L8FPT5"/>
<feature type="region of interest" description="Disordered" evidence="1">
    <location>
        <begin position="215"/>
        <end position="238"/>
    </location>
</feature>